<evidence type="ECO:0008006" key="4">
    <source>
        <dbReference type="Google" id="ProtNLM"/>
    </source>
</evidence>
<feature type="chain" id="PRO_5007293625" description="Secreted protein" evidence="1">
    <location>
        <begin position="24"/>
        <end position="99"/>
    </location>
</feature>
<name>A0A136J902_9PEZI</name>
<protein>
    <recommendedName>
        <fullName evidence="4">Secreted protein</fullName>
    </recommendedName>
</protein>
<dbReference type="AlphaFoldDB" id="A0A136J902"/>
<proteinExistence type="predicted"/>
<accession>A0A136J902</accession>
<dbReference type="InParanoid" id="A0A136J902"/>
<evidence type="ECO:0000256" key="1">
    <source>
        <dbReference type="SAM" id="SignalP"/>
    </source>
</evidence>
<reference evidence="3" key="1">
    <citation type="submission" date="2016-02" db="EMBL/GenBank/DDBJ databases">
        <title>Draft genome sequence of Microdochium bolleyi, a fungal endophyte of beachgrass.</title>
        <authorList>
            <consortium name="DOE Joint Genome Institute"/>
            <person name="David A.S."/>
            <person name="May G."/>
            <person name="Haridas S."/>
            <person name="Lim J."/>
            <person name="Wang M."/>
            <person name="Labutti K."/>
            <person name="Lipzen A."/>
            <person name="Barry K."/>
            <person name="Grigoriev I.V."/>
        </authorList>
    </citation>
    <scope>NUCLEOTIDE SEQUENCE [LARGE SCALE GENOMIC DNA]</scope>
    <source>
        <strain evidence="3">J235TASD1</strain>
    </source>
</reference>
<feature type="signal peptide" evidence="1">
    <location>
        <begin position="1"/>
        <end position="23"/>
    </location>
</feature>
<evidence type="ECO:0000313" key="3">
    <source>
        <dbReference type="Proteomes" id="UP000070501"/>
    </source>
</evidence>
<keyword evidence="3" id="KW-1185">Reference proteome</keyword>
<gene>
    <name evidence="2" type="ORF">Micbo1qcDRAFT_158499</name>
</gene>
<dbReference type="Proteomes" id="UP000070501">
    <property type="component" value="Unassembled WGS sequence"/>
</dbReference>
<dbReference type="EMBL" id="KQ964247">
    <property type="protein sequence ID" value="KXJ93635.1"/>
    <property type="molecule type" value="Genomic_DNA"/>
</dbReference>
<organism evidence="2 3">
    <name type="scientific">Microdochium bolleyi</name>
    <dbReference type="NCBI Taxonomy" id="196109"/>
    <lineage>
        <taxon>Eukaryota</taxon>
        <taxon>Fungi</taxon>
        <taxon>Dikarya</taxon>
        <taxon>Ascomycota</taxon>
        <taxon>Pezizomycotina</taxon>
        <taxon>Sordariomycetes</taxon>
        <taxon>Xylariomycetidae</taxon>
        <taxon>Xylariales</taxon>
        <taxon>Microdochiaceae</taxon>
        <taxon>Microdochium</taxon>
    </lineage>
</organism>
<sequence length="99" mass="10803">MDSRLFWHCCLRLTLLPSSFCAAASGVFQPNLHLAFSQLESPSRSLQAYTSVQPREGSLPCGPLASSFVTCRSWDVPVAREGTELECLESIDRVASSVP</sequence>
<evidence type="ECO:0000313" key="2">
    <source>
        <dbReference type="EMBL" id="KXJ93635.1"/>
    </source>
</evidence>
<keyword evidence="1" id="KW-0732">Signal</keyword>